<dbReference type="PROSITE" id="PS00198">
    <property type="entry name" value="4FE4S_FER_1"/>
    <property type="match status" value="1"/>
</dbReference>
<dbReference type="SUPFAM" id="SSF51971">
    <property type="entry name" value="Nucleotide-binding domain"/>
    <property type="match status" value="1"/>
</dbReference>
<protein>
    <submittedName>
        <fullName evidence="6">NAD(P)-binding protein</fullName>
    </submittedName>
</protein>
<evidence type="ECO:0000256" key="4">
    <source>
        <dbReference type="SAM" id="MobiDB-lite"/>
    </source>
</evidence>
<dbReference type="Gene3D" id="3.30.70.20">
    <property type="match status" value="1"/>
</dbReference>
<feature type="compositionally biased region" description="Basic and acidic residues" evidence="4">
    <location>
        <begin position="553"/>
        <end position="568"/>
    </location>
</feature>
<dbReference type="PRINTS" id="PR00469">
    <property type="entry name" value="PNDRDTASEII"/>
</dbReference>
<dbReference type="PROSITE" id="PS51379">
    <property type="entry name" value="4FE4S_FER_2"/>
    <property type="match status" value="2"/>
</dbReference>
<evidence type="ECO:0000313" key="7">
    <source>
        <dbReference type="Proteomes" id="UP000677913"/>
    </source>
</evidence>
<comment type="caution">
    <text evidence="6">The sequence shown here is derived from an EMBL/GenBank/DDBJ whole genome shotgun (WGS) entry which is preliminary data.</text>
</comment>
<dbReference type="Gene3D" id="1.10.1060.10">
    <property type="entry name" value="Alpha-helical ferredoxin"/>
    <property type="match status" value="1"/>
</dbReference>
<evidence type="ECO:0000256" key="2">
    <source>
        <dbReference type="ARBA" id="ARBA00023004"/>
    </source>
</evidence>
<dbReference type="NCBIfam" id="NF009410">
    <property type="entry name" value="PRK12771.1"/>
    <property type="match status" value="1"/>
</dbReference>
<dbReference type="Pfam" id="PF14691">
    <property type="entry name" value="Fer4_20"/>
    <property type="match status" value="1"/>
</dbReference>
<gene>
    <name evidence="6" type="ORF">KGA66_14030</name>
</gene>
<proteinExistence type="predicted"/>
<dbReference type="InterPro" id="IPR017896">
    <property type="entry name" value="4Fe4S_Fe-S-bd"/>
</dbReference>
<keyword evidence="2" id="KW-0408">Iron</keyword>
<dbReference type="GO" id="GO:0016491">
    <property type="term" value="F:oxidoreductase activity"/>
    <property type="evidence" value="ECO:0007669"/>
    <property type="project" value="InterPro"/>
</dbReference>
<reference evidence="6" key="1">
    <citation type="submission" date="2021-04" db="EMBL/GenBank/DDBJ databases">
        <title>Genome based classification of Actinospica acidithermotolerans sp. nov., an actinobacterium isolated from an Indonesian hot spring.</title>
        <authorList>
            <person name="Kusuma A.B."/>
            <person name="Putra K.E."/>
            <person name="Nafisah S."/>
            <person name="Loh J."/>
            <person name="Nouioui I."/>
            <person name="Goodfellow M."/>
        </authorList>
    </citation>
    <scope>NUCLEOTIDE SEQUENCE</scope>
    <source>
        <strain evidence="6">DSM 45618</strain>
    </source>
</reference>
<dbReference type="PRINTS" id="PR00368">
    <property type="entry name" value="FADPNR"/>
</dbReference>
<organism evidence="6 7">
    <name type="scientific">Actinocrinis puniceicyclus</name>
    <dbReference type="NCBI Taxonomy" id="977794"/>
    <lineage>
        <taxon>Bacteria</taxon>
        <taxon>Bacillati</taxon>
        <taxon>Actinomycetota</taxon>
        <taxon>Actinomycetes</taxon>
        <taxon>Catenulisporales</taxon>
        <taxon>Actinospicaceae</taxon>
        <taxon>Actinocrinis</taxon>
    </lineage>
</organism>
<dbReference type="GO" id="GO:0051536">
    <property type="term" value="F:iron-sulfur cluster binding"/>
    <property type="evidence" value="ECO:0007669"/>
    <property type="project" value="UniProtKB-KW"/>
</dbReference>
<dbReference type="PANTHER" id="PTHR42783">
    <property type="entry name" value="GLUTAMATE SYNTHASE [NADPH] SMALL CHAIN"/>
    <property type="match status" value="1"/>
</dbReference>
<evidence type="ECO:0000313" key="6">
    <source>
        <dbReference type="EMBL" id="MBS2964173.1"/>
    </source>
</evidence>
<dbReference type="Pfam" id="PF07992">
    <property type="entry name" value="Pyr_redox_2"/>
    <property type="match status" value="1"/>
</dbReference>
<evidence type="ECO:0000259" key="5">
    <source>
        <dbReference type="PROSITE" id="PS51379"/>
    </source>
</evidence>
<dbReference type="PANTHER" id="PTHR42783:SF3">
    <property type="entry name" value="GLUTAMATE SYNTHASE [NADPH] SMALL CHAIN-RELATED"/>
    <property type="match status" value="1"/>
</dbReference>
<feature type="domain" description="4Fe-4S ferredoxin-type" evidence="5">
    <location>
        <begin position="488"/>
        <end position="517"/>
    </location>
</feature>
<dbReference type="Proteomes" id="UP000677913">
    <property type="component" value="Unassembled WGS sequence"/>
</dbReference>
<dbReference type="SUPFAM" id="SSF54862">
    <property type="entry name" value="4Fe-4S ferredoxins"/>
    <property type="match status" value="1"/>
</dbReference>
<dbReference type="EMBL" id="JAGSXH010000043">
    <property type="protein sequence ID" value="MBS2964173.1"/>
    <property type="molecule type" value="Genomic_DNA"/>
</dbReference>
<keyword evidence="3" id="KW-0411">Iron-sulfur</keyword>
<dbReference type="AlphaFoldDB" id="A0A8J7WMR0"/>
<dbReference type="Pfam" id="PF12838">
    <property type="entry name" value="Fer4_7"/>
    <property type="match status" value="1"/>
</dbReference>
<accession>A0A8J7WMR0</accession>
<dbReference type="SUPFAM" id="SSF46548">
    <property type="entry name" value="alpha-helical ferredoxin"/>
    <property type="match status" value="1"/>
</dbReference>
<dbReference type="InterPro" id="IPR023753">
    <property type="entry name" value="FAD/NAD-binding_dom"/>
</dbReference>
<keyword evidence="7" id="KW-1185">Reference proteome</keyword>
<evidence type="ECO:0000256" key="1">
    <source>
        <dbReference type="ARBA" id="ARBA00022723"/>
    </source>
</evidence>
<keyword evidence="1" id="KW-0479">Metal-binding</keyword>
<dbReference type="InterPro" id="IPR028261">
    <property type="entry name" value="DPD_II"/>
</dbReference>
<sequence length="574" mass="61121">MSAHPFATTLDPGSSRANHTGAWRVERPVYAHGLPPCAAACPAGEAVRDWLYTAEDGSYETAWRRLMRDNPLPAVMGRVCYHPCETACNRGQLDQVVGINAVERFLGDEAIRRGWTVPRGAEPTGRRVLVVGSGPAGLSAAYQLALRGHAVTVREAAAKLGGMLRYGIPRYRLPREVLDAEIARIAALGVRFETQSCVDDLDAALREGGFDAAFLGVGAQAGKNAYVPAGDSAHVLDALTVLAAAEDRWPLRLGRRVAIYGGGNTAMDAARTARRLGATDAVVVYRRTRERMPAHESELEEALAEGVSVRWLSTIAHADRGLIAVERMELDESGFPQPTGRFETLEADTLVLALGQSADLGWLAGAAGVGVGDGVIDVDADLATGRPGVYAGGDAVAGPERTATGAIGQGAAAARRIDRYLSAVAGEQRDVPRQQPSAETPVPFGRLNTWYYSDAPAMLRPQLDAARRVDTFAEVVQGLTEHNALYEARRCLSCGNCFGCDNCYGVCPDNAITKLGFDADGQPRYAIDLEYCKGCGLCAAECPAAAIEMVPEPARDEPADRTEHRDAALQDVGP</sequence>
<dbReference type="InterPro" id="IPR009051">
    <property type="entry name" value="Helical_ferredxn"/>
</dbReference>
<dbReference type="InterPro" id="IPR017900">
    <property type="entry name" value="4Fe4S_Fe_S_CS"/>
</dbReference>
<dbReference type="GO" id="GO:0046872">
    <property type="term" value="F:metal ion binding"/>
    <property type="evidence" value="ECO:0007669"/>
    <property type="project" value="UniProtKB-KW"/>
</dbReference>
<dbReference type="Gene3D" id="3.50.50.60">
    <property type="entry name" value="FAD/NAD(P)-binding domain"/>
    <property type="match status" value="2"/>
</dbReference>
<name>A0A8J7WMR0_9ACTN</name>
<feature type="region of interest" description="Disordered" evidence="4">
    <location>
        <begin position="553"/>
        <end position="574"/>
    </location>
</feature>
<dbReference type="RefSeq" id="WP_211468535.1">
    <property type="nucleotide sequence ID" value="NZ_JAGSXH010000043.1"/>
</dbReference>
<dbReference type="InterPro" id="IPR036188">
    <property type="entry name" value="FAD/NAD-bd_sf"/>
</dbReference>
<feature type="domain" description="4Fe-4S ferredoxin-type" evidence="5">
    <location>
        <begin position="523"/>
        <end position="552"/>
    </location>
</feature>
<evidence type="ECO:0000256" key="3">
    <source>
        <dbReference type="ARBA" id="ARBA00023014"/>
    </source>
</evidence>